<evidence type="ECO:0000313" key="5">
    <source>
        <dbReference type="Proteomes" id="UP000028607"/>
    </source>
</evidence>
<evidence type="ECO:0000256" key="2">
    <source>
        <dbReference type="ARBA" id="ARBA00022777"/>
    </source>
</evidence>
<evidence type="ECO:0000256" key="3">
    <source>
        <dbReference type="RuleBase" id="RU004046"/>
    </source>
</evidence>
<dbReference type="Pfam" id="PF02685">
    <property type="entry name" value="Glucokinase"/>
    <property type="match status" value="1"/>
</dbReference>
<dbReference type="eggNOG" id="COG0837">
    <property type="taxonomic scope" value="Bacteria"/>
</dbReference>
<dbReference type="PATRIC" id="fig|1317124.6.peg.1670"/>
<dbReference type="SUPFAM" id="SSF53067">
    <property type="entry name" value="Actin-like ATPase domain"/>
    <property type="match status" value="1"/>
</dbReference>
<comment type="similarity">
    <text evidence="3">Belongs to the bacterial glucokinase family.</text>
</comment>
<organism evidence="4 5">
    <name type="scientific">Thioclava atlantica</name>
    <dbReference type="NCBI Taxonomy" id="1317124"/>
    <lineage>
        <taxon>Bacteria</taxon>
        <taxon>Pseudomonadati</taxon>
        <taxon>Pseudomonadota</taxon>
        <taxon>Alphaproteobacteria</taxon>
        <taxon>Rhodobacterales</taxon>
        <taxon>Paracoccaceae</taxon>
        <taxon>Thioclava</taxon>
    </lineage>
</organism>
<comment type="caution">
    <text evidence="4">The sequence shown here is derived from an EMBL/GenBank/DDBJ whole genome shotgun (WGS) entry which is preliminary data.</text>
</comment>
<dbReference type="GO" id="GO:0004340">
    <property type="term" value="F:glucokinase activity"/>
    <property type="evidence" value="ECO:0007669"/>
    <property type="project" value="InterPro"/>
</dbReference>
<keyword evidence="5" id="KW-1185">Reference proteome</keyword>
<accession>A0A085TXF0</accession>
<dbReference type="InterPro" id="IPR003836">
    <property type="entry name" value="Glucokinase"/>
</dbReference>
<dbReference type="GO" id="GO:0005829">
    <property type="term" value="C:cytosol"/>
    <property type="evidence" value="ECO:0007669"/>
    <property type="project" value="TreeGrafter"/>
</dbReference>
<dbReference type="InterPro" id="IPR050201">
    <property type="entry name" value="Bacterial_glucokinase"/>
</dbReference>
<dbReference type="CDD" id="cd24008">
    <property type="entry name" value="ASKHA_NBD_GLK"/>
    <property type="match status" value="1"/>
</dbReference>
<dbReference type="PANTHER" id="PTHR47690:SF1">
    <property type="entry name" value="GLUCOKINASE"/>
    <property type="match status" value="1"/>
</dbReference>
<dbReference type="AlphaFoldDB" id="A0A085TXF0"/>
<dbReference type="GO" id="GO:0005536">
    <property type="term" value="F:D-glucose binding"/>
    <property type="evidence" value="ECO:0007669"/>
    <property type="project" value="InterPro"/>
</dbReference>
<protein>
    <submittedName>
        <fullName evidence="4">Glucokinase</fullName>
    </submittedName>
</protein>
<proteinExistence type="inferred from homology"/>
<keyword evidence="1" id="KW-0808">Transferase</keyword>
<dbReference type="RefSeq" id="WP_038145310.1">
    <property type="nucleotide sequence ID" value="NZ_AQRC01000005.1"/>
</dbReference>
<reference evidence="4 5" key="2">
    <citation type="journal article" date="2015" name="Antonie Van Leeuwenhoek">
        <title>Thioclava indica sp. nov., isolated from surface seawater of the Indian Ocean.</title>
        <authorList>
            <person name="Liu Y."/>
            <person name="Lai Q."/>
            <person name="Du J."/>
            <person name="Xu H."/>
            <person name="Jiang L."/>
            <person name="Shao Z."/>
        </authorList>
    </citation>
    <scope>NUCLEOTIDE SEQUENCE [LARGE SCALE GENOMIC DNA]</scope>
    <source>
        <strain evidence="4 5">13D2W-2</strain>
    </source>
</reference>
<dbReference type="PANTHER" id="PTHR47690">
    <property type="entry name" value="GLUCOKINASE"/>
    <property type="match status" value="1"/>
</dbReference>
<dbReference type="GO" id="GO:0006096">
    <property type="term" value="P:glycolytic process"/>
    <property type="evidence" value="ECO:0007669"/>
    <property type="project" value="InterPro"/>
</dbReference>
<sequence>MSEPITLLADIGGTNTRVALADGTRLRHGSIRRFANKGRGSLEEILADYIAAEGCGSLAGACVAAAGPVRDGRAEMTNLAWVIEAENVARVSNAARVYVLNDLQAQGHALGHLAENAVRPILPGEPARPDSARLVIGIGTGFNAAPVHEGPGGRVVPPSEAGHTTLPCITAEDFALKSYLEEKHAFASVEHVVSGRGMERLYAYLAGHEEATVTGAQILAKIEAGDATAHAAGQRFVEMLGRVVGDLALTHLPFGGIFLIGGAARAVVPWFEEFGFAEAMRAKGRFSDFLRAFPVSVIEDDYAALQGCAAFLNSRLAAQ</sequence>
<keyword evidence="2 4" id="KW-0418">Kinase</keyword>
<dbReference type="InterPro" id="IPR043129">
    <property type="entry name" value="ATPase_NBD"/>
</dbReference>
<name>A0A085TXF0_9RHOB</name>
<dbReference type="EMBL" id="AQRC01000005">
    <property type="protein sequence ID" value="KFE35397.1"/>
    <property type="molecule type" value="Genomic_DNA"/>
</dbReference>
<reference evidence="5" key="1">
    <citation type="submission" date="2013-04" db="EMBL/GenBank/DDBJ databases">
        <title>Thioclava sp. 13D2W-2 Genome Sequencing.</title>
        <authorList>
            <person name="Lai Q."/>
            <person name="Li G."/>
            <person name="Shao Z."/>
        </authorList>
    </citation>
    <scope>NUCLEOTIDE SEQUENCE [LARGE SCALE GENOMIC DNA]</scope>
    <source>
        <strain evidence="5">13D2W-2</strain>
    </source>
</reference>
<evidence type="ECO:0000256" key="1">
    <source>
        <dbReference type="ARBA" id="ARBA00022679"/>
    </source>
</evidence>
<dbReference type="Gene3D" id="3.30.420.40">
    <property type="match status" value="1"/>
</dbReference>
<evidence type="ECO:0000313" key="4">
    <source>
        <dbReference type="EMBL" id="KFE35397.1"/>
    </source>
</evidence>
<dbReference type="Proteomes" id="UP000028607">
    <property type="component" value="Unassembled WGS sequence"/>
</dbReference>
<dbReference type="Gene3D" id="3.40.367.20">
    <property type="match status" value="1"/>
</dbReference>
<gene>
    <name evidence="4" type="ORF">DW2_08207</name>
</gene>
<dbReference type="STRING" id="1317124.DW2_08207"/>
<dbReference type="GO" id="GO:0005524">
    <property type="term" value="F:ATP binding"/>
    <property type="evidence" value="ECO:0007669"/>
    <property type="project" value="InterPro"/>
</dbReference>